<evidence type="ECO:0000256" key="4">
    <source>
        <dbReference type="ARBA" id="ARBA00022692"/>
    </source>
</evidence>
<comment type="caution">
    <text evidence="10">The sequence shown here is derived from an EMBL/GenBank/DDBJ whole genome shotgun (WGS) entry which is preliminary data.</text>
</comment>
<feature type="transmembrane region" description="Helical" evidence="7">
    <location>
        <begin position="9"/>
        <end position="36"/>
    </location>
</feature>
<accession>A0A162U612</accession>
<feature type="transmembrane region" description="Helical" evidence="7">
    <location>
        <begin position="313"/>
        <end position="332"/>
    </location>
</feature>
<reference evidence="10 12" key="2">
    <citation type="submission" date="2017-02" db="EMBL/GenBank/DDBJ databases">
        <title>Draft genome of Acidibacillus ferrooxidans Huett2.</title>
        <authorList>
            <person name="Schopf S."/>
        </authorList>
    </citation>
    <scope>NUCLEOTIDE SEQUENCE [LARGE SCALE GENOMIC DNA]</scope>
    <source>
        <strain evidence="10 12">Huett2</strain>
    </source>
</reference>
<evidence type="ECO:0000256" key="5">
    <source>
        <dbReference type="ARBA" id="ARBA00022989"/>
    </source>
</evidence>
<dbReference type="CDD" id="cd06173">
    <property type="entry name" value="MFS_MefA_like"/>
    <property type="match status" value="1"/>
</dbReference>
<feature type="transmembrane region" description="Helical" evidence="7">
    <location>
        <begin position="76"/>
        <end position="94"/>
    </location>
</feature>
<evidence type="ECO:0000259" key="8">
    <source>
        <dbReference type="PROSITE" id="PS50850"/>
    </source>
</evidence>
<evidence type="ECO:0000256" key="6">
    <source>
        <dbReference type="ARBA" id="ARBA00023136"/>
    </source>
</evidence>
<evidence type="ECO:0000256" key="1">
    <source>
        <dbReference type="ARBA" id="ARBA00004651"/>
    </source>
</evidence>
<feature type="transmembrane region" description="Helical" evidence="7">
    <location>
        <begin position="371"/>
        <end position="392"/>
    </location>
</feature>
<feature type="transmembrane region" description="Helical" evidence="7">
    <location>
        <begin position="42"/>
        <end position="64"/>
    </location>
</feature>
<dbReference type="GO" id="GO:0022857">
    <property type="term" value="F:transmembrane transporter activity"/>
    <property type="evidence" value="ECO:0007669"/>
    <property type="project" value="InterPro"/>
</dbReference>
<evidence type="ECO:0000313" key="12">
    <source>
        <dbReference type="Proteomes" id="UP000190229"/>
    </source>
</evidence>
<feature type="domain" description="Major facilitator superfamily (MFS) profile" evidence="8">
    <location>
        <begin position="217"/>
        <end position="405"/>
    </location>
</feature>
<proteinExistence type="predicted"/>
<keyword evidence="12" id="KW-1185">Reference proteome</keyword>
<sequence>MRSLVKNRFLVTILMSGLFVQIGIWVRNFGVLLYVMDRTHGNAYAVSMISVAEFAPIFIFSFIGGTFADRWPPKRTMVFSDLFSGLALSVILGFLSGGAWQAVFFATLASSILSQFSQPSGMRLFKLHVPEEHMQAGMSIYQTMFAMFMIIGPVIGTFVYQHFGIIVCIIVTGVSFLFSAGTLLFLPRDHVEAQTVEKTSLLFDMREGIRYVLSKRVLSALGGCFLSAGLAIGLIQPLGIFIVTQRLHLPQTDLQWFTGINGLAMVIGGVLSMMLSKRTAPHIALLIGMAVSSLTIALIGVSTLVWLSLLAQFLGGLVMPAVQISINTMILSHTENAYVGRVNGILNPLFMGGMILTMMVAGALVQWTSIVLVYILSGVFFAIGMAALIPIFRRDADALGTELGS</sequence>
<evidence type="ECO:0000256" key="3">
    <source>
        <dbReference type="ARBA" id="ARBA00022475"/>
    </source>
</evidence>
<keyword evidence="2" id="KW-0813">Transport</keyword>
<protein>
    <submittedName>
        <fullName evidence="10">MFS transporter</fullName>
    </submittedName>
</protein>
<comment type="subcellular location">
    <subcellularLocation>
        <location evidence="1">Cell membrane</location>
        <topology evidence="1">Multi-pass membrane protein</topology>
    </subcellularLocation>
</comment>
<dbReference type="InterPro" id="IPR011701">
    <property type="entry name" value="MFS"/>
</dbReference>
<dbReference type="AlphaFoldDB" id="A0A162U612"/>
<feature type="transmembrane region" description="Helical" evidence="7">
    <location>
        <begin position="162"/>
        <end position="186"/>
    </location>
</feature>
<evidence type="ECO:0000313" key="10">
    <source>
        <dbReference type="EMBL" id="OPG15208.1"/>
    </source>
</evidence>
<dbReference type="EMBL" id="MWPS01000043">
    <property type="protein sequence ID" value="OPG15208.1"/>
    <property type="molecule type" value="Genomic_DNA"/>
</dbReference>
<evidence type="ECO:0000313" key="11">
    <source>
        <dbReference type="Proteomes" id="UP000077421"/>
    </source>
</evidence>
<feature type="transmembrane region" description="Helical" evidence="7">
    <location>
        <begin position="254"/>
        <end position="276"/>
    </location>
</feature>
<dbReference type="Proteomes" id="UP000077421">
    <property type="component" value="Unassembled WGS sequence"/>
</dbReference>
<dbReference type="OrthoDB" id="2942684at2"/>
<gene>
    <name evidence="9" type="ORF">AYW79_01605</name>
    <name evidence="10" type="ORF">B2M26_13460</name>
</gene>
<dbReference type="Proteomes" id="UP000190229">
    <property type="component" value="Unassembled WGS sequence"/>
</dbReference>
<dbReference type="Pfam" id="PF07690">
    <property type="entry name" value="MFS_1"/>
    <property type="match status" value="1"/>
</dbReference>
<feature type="transmembrane region" description="Helical" evidence="7">
    <location>
        <begin position="344"/>
        <end position="365"/>
    </location>
</feature>
<dbReference type="SUPFAM" id="SSF103473">
    <property type="entry name" value="MFS general substrate transporter"/>
    <property type="match status" value="1"/>
</dbReference>
<keyword evidence="3" id="KW-1003">Cell membrane</keyword>
<keyword evidence="6 7" id="KW-0472">Membrane</keyword>
<dbReference type="STRING" id="1765683.B2M26_13460"/>
<feature type="transmembrane region" description="Helical" evidence="7">
    <location>
        <begin position="217"/>
        <end position="242"/>
    </location>
</feature>
<dbReference type="PROSITE" id="PS50850">
    <property type="entry name" value="MFS"/>
    <property type="match status" value="1"/>
</dbReference>
<dbReference type="InterPro" id="IPR036259">
    <property type="entry name" value="MFS_trans_sf"/>
</dbReference>
<dbReference type="InterPro" id="IPR020846">
    <property type="entry name" value="MFS_dom"/>
</dbReference>
<name>A0A162U612_9BACL</name>
<dbReference type="Gene3D" id="1.20.1250.20">
    <property type="entry name" value="MFS general substrate transporter like domains"/>
    <property type="match status" value="1"/>
</dbReference>
<dbReference type="EMBL" id="LSUQ01000003">
    <property type="protein sequence ID" value="OAG95217.1"/>
    <property type="molecule type" value="Genomic_DNA"/>
</dbReference>
<dbReference type="GO" id="GO:0005886">
    <property type="term" value="C:plasma membrane"/>
    <property type="evidence" value="ECO:0007669"/>
    <property type="project" value="UniProtKB-SubCell"/>
</dbReference>
<keyword evidence="5 7" id="KW-1133">Transmembrane helix</keyword>
<feature type="transmembrane region" description="Helical" evidence="7">
    <location>
        <begin position="283"/>
        <end position="307"/>
    </location>
</feature>
<organism evidence="10 12">
    <name type="scientific">Ferroacidibacillus organovorans</name>
    <dbReference type="NCBI Taxonomy" id="1765683"/>
    <lineage>
        <taxon>Bacteria</taxon>
        <taxon>Bacillati</taxon>
        <taxon>Bacillota</taxon>
        <taxon>Bacilli</taxon>
        <taxon>Bacillales</taxon>
        <taxon>Alicyclobacillaceae</taxon>
        <taxon>Ferroacidibacillus</taxon>
    </lineage>
</organism>
<evidence type="ECO:0000256" key="7">
    <source>
        <dbReference type="SAM" id="Phobius"/>
    </source>
</evidence>
<evidence type="ECO:0000313" key="9">
    <source>
        <dbReference type="EMBL" id="OAG95217.1"/>
    </source>
</evidence>
<dbReference type="PANTHER" id="PTHR43266">
    <property type="entry name" value="MACROLIDE-EFFLUX PROTEIN"/>
    <property type="match status" value="1"/>
</dbReference>
<evidence type="ECO:0000256" key="2">
    <source>
        <dbReference type="ARBA" id="ARBA00022448"/>
    </source>
</evidence>
<reference evidence="9 11" key="1">
    <citation type="submission" date="2016-02" db="EMBL/GenBank/DDBJ databases">
        <title>Draft genome sequence of Acidibacillus ferrooxidans SLC66.</title>
        <authorList>
            <person name="Oliveira G."/>
            <person name="Nancucheo I."/>
            <person name="Dall'Agnol H."/>
            <person name="Johnson B."/>
            <person name="Oliveira R."/>
            <person name="Nunes G.L."/>
            <person name="Tzotzos G."/>
            <person name="Orellana S.C."/>
            <person name="Salim A.C."/>
            <person name="Araujo F.M."/>
        </authorList>
    </citation>
    <scope>NUCLEOTIDE SEQUENCE [LARGE SCALE GENOMIC DNA]</scope>
    <source>
        <strain evidence="9 11">SLC66</strain>
    </source>
</reference>
<feature type="transmembrane region" description="Helical" evidence="7">
    <location>
        <begin position="138"/>
        <end position="156"/>
    </location>
</feature>
<dbReference type="PANTHER" id="PTHR43266:SF8">
    <property type="entry name" value="MACROLIDE-EFFLUX PROTEIN"/>
    <property type="match status" value="1"/>
</dbReference>
<keyword evidence="4 7" id="KW-0812">Transmembrane</keyword>